<name>A0A5J5J626_9MICO</name>
<dbReference type="OrthoDB" id="5189813at2"/>
<gene>
    <name evidence="1" type="ORF">F6B43_04770</name>
</gene>
<dbReference type="EMBL" id="VYSA01000001">
    <property type="protein sequence ID" value="KAA9111667.1"/>
    <property type="molecule type" value="Genomic_DNA"/>
</dbReference>
<evidence type="ECO:0000313" key="1">
    <source>
        <dbReference type="EMBL" id="KAA9111667.1"/>
    </source>
</evidence>
<accession>A0A5J5J626</accession>
<dbReference type="AlphaFoldDB" id="A0A5J5J626"/>
<comment type="caution">
    <text evidence="1">The sequence shown here is derived from an EMBL/GenBank/DDBJ whole genome shotgun (WGS) entry which is preliminary data.</text>
</comment>
<evidence type="ECO:0000313" key="2">
    <source>
        <dbReference type="Proteomes" id="UP000325827"/>
    </source>
</evidence>
<sequence>MCVHGGSCSTFAPGHAMHLIQSRLASATPSEWVDAIVASIDDAGAAELSTVADGAALLVWSGAGAADALEVGTPVAVHERYHVLAVGDRWFNVLLG</sequence>
<proteinExistence type="predicted"/>
<protein>
    <submittedName>
        <fullName evidence="1">Uncharacterized protein</fullName>
    </submittedName>
</protein>
<keyword evidence="2" id="KW-1185">Reference proteome</keyword>
<reference evidence="2" key="1">
    <citation type="submission" date="2019-09" db="EMBL/GenBank/DDBJ databases">
        <title>Mumia zhuanghuii sp. nov. isolated from the intestinal contents of plateau pika (Ochotona curzoniae) in the Qinghai-Tibet plateau of China.</title>
        <authorList>
            <person name="Tian Z."/>
        </authorList>
    </citation>
    <scope>NUCLEOTIDE SEQUENCE [LARGE SCALE GENOMIC DNA]</scope>
    <source>
        <strain evidence="2">JCM 30598</strain>
    </source>
</reference>
<dbReference type="Proteomes" id="UP000325827">
    <property type="component" value="Unassembled WGS sequence"/>
</dbReference>
<organism evidence="1 2">
    <name type="scientific">Microbacterium rhizomatis</name>
    <dbReference type="NCBI Taxonomy" id="1631477"/>
    <lineage>
        <taxon>Bacteria</taxon>
        <taxon>Bacillati</taxon>
        <taxon>Actinomycetota</taxon>
        <taxon>Actinomycetes</taxon>
        <taxon>Micrococcales</taxon>
        <taxon>Microbacteriaceae</taxon>
        <taxon>Microbacterium</taxon>
    </lineage>
</organism>